<dbReference type="CDD" id="cd17917">
    <property type="entry name" value="DEXHc_RHA-like"/>
    <property type="match status" value="1"/>
</dbReference>
<dbReference type="SMART" id="SM00487">
    <property type="entry name" value="DEXDc"/>
    <property type="match status" value="1"/>
</dbReference>
<dbReference type="EMBL" id="AWUE01011287">
    <property type="protein sequence ID" value="OMP10777.1"/>
    <property type="molecule type" value="Genomic_DNA"/>
</dbReference>
<evidence type="ECO:0000256" key="3">
    <source>
        <dbReference type="ARBA" id="ARBA00022801"/>
    </source>
</evidence>
<dbReference type="InterPro" id="IPR027417">
    <property type="entry name" value="P-loop_NTPase"/>
</dbReference>
<dbReference type="FunFam" id="3.40.50.300:FF:000480">
    <property type="entry name" value="DExH-box ATP-dependent RNA helicase DExH3"/>
    <property type="match status" value="1"/>
</dbReference>
<dbReference type="SMART" id="SM00358">
    <property type="entry name" value="DSRM"/>
    <property type="match status" value="1"/>
</dbReference>
<dbReference type="InterPro" id="IPR011545">
    <property type="entry name" value="DEAD/DEAH_box_helicase_dom"/>
</dbReference>
<evidence type="ECO:0000256" key="9">
    <source>
        <dbReference type="PROSITE-ProRule" id="PRU00266"/>
    </source>
</evidence>
<dbReference type="PROSITE" id="PS50137">
    <property type="entry name" value="DS_RBD"/>
    <property type="match status" value="1"/>
</dbReference>
<evidence type="ECO:0000256" key="1">
    <source>
        <dbReference type="ARBA" id="ARBA00012552"/>
    </source>
</evidence>
<evidence type="ECO:0000256" key="2">
    <source>
        <dbReference type="ARBA" id="ARBA00022741"/>
    </source>
</evidence>
<dbReference type="GO" id="GO:0003724">
    <property type="term" value="F:RNA helicase activity"/>
    <property type="evidence" value="ECO:0007669"/>
    <property type="project" value="UniProtKB-EC"/>
</dbReference>
<dbReference type="PANTHER" id="PTHR18934:SF229">
    <property type="entry name" value="DEXH-BOX ATP-DEPENDENT RNA HELICASE DEXH3"/>
    <property type="match status" value="1"/>
</dbReference>
<evidence type="ECO:0000256" key="7">
    <source>
        <dbReference type="ARBA" id="ARBA00047984"/>
    </source>
</evidence>
<dbReference type="InterPro" id="IPR048333">
    <property type="entry name" value="HA2_WH"/>
</dbReference>
<evidence type="ECO:0000313" key="13">
    <source>
        <dbReference type="EMBL" id="OMP10777.1"/>
    </source>
</evidence>
<keyword evidence="6 9" id="KW-0694">RNA-binding</keyword>
<dbReference type="SMART" id="SM00490">
    <property type="entry name" value="HELICc"/>
    <property type="match status" value="1"/>
</dbReference>
<dbReference type="CDD" id="cd00048">
    <property type="entry name" value="DSRM_SF"/>
    <property type="match status" value="1"/>
</dbReference>
<evidence type="ECO:0000259" key="12">
    <source>
        <dbReference type="PROSITE" id="PS51194"/>
    </source>
</evidence>
<dbReference type="Gene3D" id="1.20.120.1080">
    <property type="match status" value="1"/>
</dbReference>
<dbReference type="GO" id="GO:0005634">
    <property type="term" value="C:nucleus"/>
    <property type="evidence" value="ECO:0007669"/>
    <property type="project" value="TreeGrafter"/>
</dbReference>
<name>A0A1R3KUQ3_9ROSI</name>
<dbReference type="Pfam" id="PF07717">
    <property type="entry name" value="OB_NTP_bind"/>
    <property type="match status" value="1"/>
</dbReference>
<dbReference type="SMART" id="SM00847">
    <property type="entry name" value="HA2"/>
    <property type="match status" value="1"/>
</dbReference>
<protein>
    <recommendedName>
        <fullName evidence="1">RNA helicase</fullName>
        <ecNumber evidence="1">3.6.4.13</ecNumber>
    </recommendedName>
</protein>
<dbReference type="InterPro" id="IPR059023">
    <property type="entry name" value="RNA_hel_CTD"/>
</dbReference>
<comment type="caution">
    <text evidence="13">The sequence shown here is derived from an EMBL/GenBank/DDBJ whole genome shotgun (WGS) entry which is preliminary data.</text>
</comment>
<dbReference type="FunFam" id="1.20.120.1080:FF:000002">
    <property type="entry name" value="Putative ATP-dependent RNA helicase DHX36"/>
    <property type="match status" value="1"/>
</dbReference>
<keyword evidence="4" id="KW-0347">Helicase</keyword>
<dbReference type="Pfam" id="PF00271">
    <property type="entry name" value="Helicase_C"/>
    <property type="match status" value="1"/>
</dbReference>
<evidence type="ECO:0000313" key="14">
    <source>
        <dbReference type="Proteomes" id="UP000187203"/>
    </source>
</evidence>
<evidence type="ECO:0000256" key="4">
    <source>
        <dbReference type="ARBA" id="ARBA00022806"/>
    </source>
</evidence>
<dbReference type="AlphaFoldDB" id="A0A1R3KUQ3"/>
<dbReference type="GO" id="GO:0005524">
    <property type="term" value="F:ATP binding"/>
    <property type="evidence" value="ECO:0007669"/>
    <property type="project" value="UniProtKB-KW"/>
</dbReference>
<reference evidence="14" key="1">
    <citation type="submission" date="2013-09" db="EMBL/GenBank/DDBJ databases">
        <title>Corchorus olitorius genome sequencing.</title>
        <authorList>
            <person name="Alam M."/>
            <person name="Haque M.S."/>
            <person name="Islam M.S."/>
            <person name="Emdad E.M."/>
            <person name="Islam M.M."/>
            <person name="Ahmed B."/>
            <person name="Halim A."/>
            <person name="Hossen Q.M.M."/>
            <person name="Hossain M.Z."/>
            <person name="Ahmed R."/>
            <person name="Khan M.M."/>
            <person name="Islam R."/>
            <person name="Rashid M.M."/>
            <person name="Khan S.A."/>
            <person name="Rahman M.S."/>
            <person name="Alam M."/>
            <person name="Yahiya A.S."/>
            <person name="Khan M.S."/>
            <person name="Azam M.S."/>
            <person name="Haque T."/>
            <person name="Lashkar M.Z.H."/>
            <person name="Akhand A.I."/>
            <person name="Morshed G."/>
            <person name="Roy S."/>
            <person name="Uddin K.S."/>
            <person name="Rabeya T."/>
            <person name="Hossain A.S."/>
            <person name="Chowdhury A."/>
            <person name="Snigdha A.R."/>
            <person name="Mortoza M.S."/>
            <person name="Matin S.A."/>
            <person name="Hoque S.M.E."/>
            <person name="Islam M.K."/>
            <person name="Roy D.K."/>
            <person name="Haider R."/>
            <person name="Moosa M.M."/>
            <person name="Elias S.M."/>
            <person name="Hasan A.M."/>
            <person name="Jahan S."/>
            <person name="Shafiuddin M."/>
            <person name="Mahmood N."/>
            <person name="Shommy N.S."/>
        </authorList>
    </citation>
    <scope>NUCLEOTIDE SEQUENCE [LARGE SCALE GENOMIC DNA]</scope>
    <source>
        <strain evidence="14">cv. O-4</strain>
    </source>
</reference>
<comment type="catalytic activity">
    <reaction evidence="7">
        <text>ATP + H2O = ADP + phosphate + H(+)</text>
        <dbReference type="Rhea" id="RHEA:13065"/>
        <dbReference type="ChEBI" id="CHEBI:15377"/>
        <dbReference type="ChEBI" id="CHEBI:15378"/>
        <dbReference type="ChEBI" id="CHEBI:30616"/>
        <dbReference type="ChEBI" id="CHEBI:43474"/>
        <dbReference type="ChEBI" id="CHEBI:456216"/>
        <dbReference type="EC" id="3.6.4.13"/>
    </reaction>
</comment>
<dbReference type="Proteomes" id="UP000187203">
    <property type="component" value="Unassembled WGS sequence"/>
</dbReference>
<dbReference type="InterPro" id="IPR014001">
    <property type="entry name" value="Helicase_ATP-bd"/>
</dbReference>
<dbReference type="Gene3D" id="3.30.160.20">
    <property type="match status" value="1"/>
</dbReference>
<dbReference type="InterPro" id="IPR011709">
    <property type="entry name" value="DEAD-box_helicase_OB_fold"/>
</dbReference>
<keyword evidence="14" id="KW-1185">Reference proteome</keyword>
<gene>
    <name evidence="13" type="ORF">COLO4_04279</name>
</gene>
<keyword evidence="5" id="KW-0067">ATP-binding</keyword>
<keyword evidence="2" id="KW-0547">Nucleotide-binding</keyword>
<dbReference type="InterPro" id="IPR007502">
    <property type="entry name" value="Helicase-assoc_dom"/>
</dbReference>
<dbReference type="GO" id="GO:0003723">
    <property type="term" value="F:RNA binding"/>
    <property type="evidence" value="ECO:0007669"/>
    <property type="project" value="UniProtKB-UniRule"/>
</dbReference>
<dbReference type="SUPFAM" id="SSF52540">
    <property type="entry name" value="P-loop containing nucleoside triphosphate hydrolases"/>
    <property type="match status" value="1"/>
</dbReference>
<dbReference type="GO" id="GO:0016787">
    <property type="term" value="F:hydrolase activity"/>
    <property type="evidence" value="ECO:0007669"/>
    <property type="project" value="UniProtKB-KW"/>
</dbReference>
<evidence type="ECO:0000256" key="6">
    <source>
        <dbReference type="ARBA" id="ARBA00022884"/>
    </source>
</evidence>
<sequence length="1095" mass="122865">MSLRPTSLYLSNTPNNLLKPSFFSSLSRAQPAVSCRRFHLRHGLVRCSASRPAAASSSKTIGLDWRNISLPYLQQQSSNYGRYAYQDVSSDESDLEFGSPQSQMVILPLGLQRDVNFHLRAYLSCKAMSSGSFSDKPLPVSSSGGRISADEVSIEQREPFTQNSVVMERILRRRSLQIRNKQQEWLDSPEGQKMLEFRRSLPAYKERDALLNAISQNQVVVVSGETGCGKTTQLPQYILESEIEAARGASCSIICTQPRRISAMAVSERVAAERGEKLGESVGYKVRLEGMKGRDTRLLFCTTGILLRRLLVDRDLRGVTHVIVDEIHERGMNEDFLLIVLKDLLPRRPELRLILMSATLNAELFSSYFGGAPTLHIPGFTYPVRAHFLENILEVTGYRLTPYNQIDDYGQDKTWKMQKQAQSFKKRKSQLSSAVEDALETADFRGYSLRTRESLSCWNPDSVGFNLIEHVLCHIVRQERPGAILVFMTGWDDINSLKDQLQAHPLLGDPSKVLMLACHGSMPSSEQRLIFEKPEDGVRKIVLATNMAETSITINDVVFVVDCGKAKETSYDALNNTPCLLPSWISKAAARQRRGRAGRVQPGECYHLYPKCVYDTFADYQLPELLRTPLQSLCLQIKSLELGGITEFLSRALQPPELLSVQNAVEYLKIIGALDENENLTALGRNLSMLPVEPKLGKMLILGAIFNCLDPIMTIVAGLSVRDPFLMPFDKKDLAESAKAQFSGQEYSDHIALVRAYEGWKEAERERSGYEYCWKNFLSAQTLKAIDSLRKQFFYLLKDTGLVDQNLENCNKWSRDEHLIRAVICAGLFPGICSVVNKEKSIALKTMEDGQVLLYSNSVNAGIPKIPYPWLLFNEKVKVNSVFLRDSTGVSDSVLLLFGGSISRGGLDGHLKMLGGYLEFFMKPALADTFLSLKRELEELIQTKLLNPKVDIQSHSELLSAVRLLVSEDQCEGRFVFGRQVPVSKKTVKEKTVDIGGGDNPKSELQTLLVRARHGAPIYKTKQLKNNKFRSTVIFNGLDFTGQSCSSKKLAEKDAAAQALLWLRGEDDSSYRANDHASVLLKKSKKRRNSFHDFK</sequence>
<organism evidence="13 14">
    <name type="scientific">Corchorus olitorius</name>
    <dbReference type="NCBI Taxonomy" id="93759"/>
    <lineage>
        <taxon>Eukaryota</taxon>
        <taxon>Viridiplantae</taxon>
        <taxon>Streptophyta</taxon>
        <taxon>Embryophyta</taxon>
        <taxon>Tracheophyta</taxon>
        <taxon>Spermatophyta</taxon>
        <taxon>Magnoliopsida</taxon>
        <taxon>eudicotyledons</taxon>
        <taxon>Gunneridae</taxon>
        <taxon>Pentapetalae</taxon>
        <taxon>rosids</taxon>
        <taxon>malvids</taxon>
        <taxon>Malvales</taxon>
        <taxon>Malvaceae</taxon>
        <taxon>Grewioideae</taxon>
        <taxon>Apeibeae</taxon>
        <taxon>Corchorus</taxon>
    </lineage>
</organism>
<evidence type="ECO:0000256" key="8">
    <source>
        <dbReference type="ARBA" id="ARBA00060772"/>
    </source>
</evidence>
<dbReference type="SUPFAM" id="SSF54768">
    <property type="entry name" value="dsRNA-binding domain-like"/>
    <property type="match status" value="1"/>
</dbReference>
<dbReference type="CDD" id="cd18791">
    <property type="entry name" value="SF2_C_RHA"/>
    <property type="match status" value="1"/>
</dbReference>
<dbReference type="PROSITE" id="PS51194">
    <property type="entry name" value="HELICASE_CTER"/>
    <property type="match status" value="1"/>
</dbReference>
<dbReference type="Pfam" id="PF04408">
    <property type="entry name" value="WHD_HA2"/>
    <property type="match status" value="1"/>
</dbReference>
<evidence type="ECO:0000259" key="11">
    <source>
        <dbReference type="PROSITE" id="PS51192"/>
    </source>
</evidence>
<accession>A0A1R3KUQ3</accession>
<dbReference type="Pfam" id="PF00270">
    <property type="entry name" value="DEAD"/>
    <property type="match status" value="1"/>
</dbReference>
<dbReference type="InterPro" id="IPR014720">
    <property type="entry name" value="dsRBD_dom"/>
</dbReference>
<feature type="domain" description="Helicase ATP-binding" evidence="11">
    <location>
        <begin position="211"/>
        <end position="378"/>
    </location>
</feature>
<comment type="similarity">
    <text evidence="8">Belongs to the DExH box helicase family.</text>
</comment>
<dbReference type="EC" id="3.6.4.13" evidence="1"/>
<dbReference type="Pfam" id="PF00035">
    <property type="entry name" value="dsrm"/>
    <property type="match status" value="1"/>
</dbReference>
<dbReference type="STRING" id="93759.A0A1R3KUQ3"/>
<dbReference type="PROSITE" id="PS51192">
    <property type="entry name" value="HELICASE_ATP_BIND_1"/>
    <property type="match status" value="1"/>
</dbReference>
<dbReference type="InterPro" id="IPR001650">
    <property type="entry name" value="Helicase_C-like"/>
</dbReference>
<proteinExistence type="inferred from homology"/>
<dbReference type="Pfam" id="PF21010">
    <property type="entry name" value="HA2_C"/>
    <property type="match status" value="1"/>
</dbReference>
<feature type="domain" description="Helicase C-terminal" evidence="12">
    <location>
        <begin position="467"/>
        <end position="641"/>
    </location>
</feature>
<dbReference type="Pfam" id="PF26026">
    <property type="entry name" value="RNA_hel_CTD"/>
    <property type="match status" value="1"/>
</dbReference>
<keyword evidence="3" id="KW-0378">Hydrolase</keyword>
<dbReference type="OrthoDB" id="5600252at2759"/>
<feature type="domain" description="DRBM" evidence="10">
    <location>
        <begin position="1000"/>
        <end position="1065"/>
    </location>
</feature>
<evidence type="ECO:0000256" key="5">
    <source>
        <dbReference type="ARBA" id="ARBA00022840"/>
    </source>
</evidence>
<dbReference type="FunFam" id="3.40.50.300:FF:000526">
    <property type="entry name" value="DExH-box ATP-dependent RNA helicase DExH3"/>
    <property type="match status" value="1"/>
</dbReference>
<dbReference type="Gene3D" id="3.40.50.300">
    <property type="entry name" value="P-loop containing nucleotide triphosphate hydrolases"/>
    <property type="match status" value="2"/>
</dbReference>
<evidence type="ECO:0000259" key="10">
    <source>
        <dbReference type="PROSITE" id="PS50137"/>
    </source>
</evidence>
<dbReference type="PANTHER" id="PTHR18934">
    <property type="entry name" value="ATP-DEPENDENT RNA HELICASE"/>
    <property type="match status" value="1"/>
</dbReference>